<protein>
    <recommendedName>
        <fullName evidence="3">SHS2 domain-containing protein</fullName>
    </recommendedName>
</protein>
<dbReference type="EMBL" id="PCYL01000019">
    <property type="protein sequence ID" value="PIR46943.1"/>
    <property type="molecule type" value="Genomic_DNA"/>
</dbReference>
<dbReference type="AlphaFoldDB" id="A0A2H0RKA9"/>
<evidence type="ECO:0000313" key="2">
    <source>
        <dbReference type="Proteomes" id="UP000230833"/>
    </source>
</evidence>
<dbReference type="Pfam" id="PF11104">
    <property type="entry name" value="PilM_2"/>
    <property type="match status" value="1"/>
</dbReference>
<comment type="caution">
    <text evidence="1">The sequence shown here is derived from an EMBL/GenBank/DDBJ whole genome shotgun (WGS) entry which is preliminary data.</text>
</comment>
<accession>A0A2H0RKA9</accession>
<dbReference type="PANTHER" id="PTHR32432:SF3">
    <property type="entry name" value="ETHANOLAMINE UTILIZATION PROTEIN EUTJ"/>
    <property type="match status" value="1"/>
</dbReference>
<dbReference type="SUPFAM" id="SSF53067">
    <property type="entry name" value="Actin-like ATPase domain"/>
    <property type="match status" value="2"/>
</dbReference>
<dbReference type="PANTHER" id="PTHR32432">
    <property type="entry name" value="CELL DIVISION PROTEIN FTSA-RELATED"/>
    <property type="match status" value="1"/>
</dbReference>
<proteinExistence type="predicted"/>
<evidence type="ECO:0000313" key="1">
    <source>
        <dbReference type="EMBL" id="PIR46943.1"/>
    </source>
</evidence>
<sequence>MGKLMERVLRRLPPPAYLTMPALGVDISDRSLKWLELREENIKGPFGSARGNVVGGFGEIEIQKGTIESGQIKDKDGLLLILQRVREESSATRAVVSLPEEHTYTVSMRLPSVRLRELRDSILFSLDQYVPLSPAELVFDYEVVRAPNEVSDSFEVVVSAVPLTLANDYASLVEEAGFSALALEIESQAIARASVPIDERIVVMVLDLGRMRSGISICQNGRVRFSSTIEVGGIEVERALMDALGADEGTARTLKEEKGFLVREDDDATKKRVALLSKTYGAFCEEVSKQIEYWNVSGRLRLKGENDEGGEVSAIIVGGGEANTAGIVGFLEEKLSLPIEIANPWRNVLSFENTIPPMERSTALRYTTAIGLSLRNSLPRRCA</sequence>
<organism evidence="1 2">
    <name type="scientific">Candidatus Vogelbacteria bacterium CG10_big_fil_rev_8_21_14_0_10_45_14</name>
    <dbReference type="NCBI Taxonomy" id="1975042"/>
    <lineage>
        <taxon>Bacteria</taxon>
        <taxon>Candidatus Vogeliibacteriota</taxon>
    </lineage>
</organism>
<dbReference type="CDD" id="cd24049">
    <property type="entry name" value="ASKHA_NBD_PilM"/>
    <property type="match status" value="1"/>
</dbReference>
<evidence type="ECO:0008006" key="3">
    <source>
        <dbReference type="Google" id="ProtNLM"/>
    </source>
</evidence>
<name>A0A2H0RKA9_9BACT</name>
<dbReference type="Gene3D" id="3.30.1490.300">
    <property type="match status" value="1"/>
</dbReference>
<dbReference type="InterPro" id="IPR005883">
    <property type="entry name" value="PilM"/>
</dbReference>
<dbReference type="InterPro" id="IPR043129">
    <property type="entry name" value="ATPase_NBD"/>
</dbReference>
<reference evidence="1 2" key="1">
    <citation type="submission" date="2017-09" db="EMBL/GenBank/DDBJ databases">
        <title>Depth-based differentiation of microbial function through sediment-hosted aquifers and enrichment of novel symbionts in the deep terrestrial subsurface.</title>
        <authorList>
            <person name="Probst A.J."/>
            <person name="Ladd B."/>
            <person name="Jarett J.K."/>
            <person name="Geller-Mcgrath D.E."/>
            <person name="Sieber C.M."/>
            <person name="Emerson J.B."/>
            <person name="Anantharaman K."/>
            <person name="Thomas B.C."/>
            <person name="Malmstrom R."/>
            <person name="Stieglmeier M."/>
            <person name="Klingl A."/>
            <person name="Woyke T."/>
            <person name="Ryan C.M."/>
            <person name="Banfield J.F."/>
        </authorList>
    </citation>
    <scope>NUCLEOTIDE SEQUENCE [LARGE SCALE GENOMIC DNA]</scope>
    <source>
        <strain evidence="1">CG10_big_fil_rev_8_21_14_0_10_45_14</strain>
    </source>
</reference>
<dbReference type="Gene3D" id="3.30.420.40">
    <property type="match status" value="2"/>
</dbReference>
<dbReference type="Proteomes" id="UP000230833">
    <property type="component" value="Unassembled WGS sequence"/>
</dbReference>
<dbReference type="InterPro" id="IPR050696">
    <property type="entry name" value="FtsA/MreB"/>
</dbReference>
<gene>
    <name evidence="1" type="ORF">COV07_01620</name>
</gene>